<dbReference type="RefSeq" id="WP_377528244.1">
    <property type="nucleotide sequence ID" value="NZ_JBHTLD010000116.1"/>
</dbReference>
<accession>A0ABW3SQE4</accession>
<evidence type="ECO:0000256" key="1">
    <source>
        <dbReference type="ARBA" id="ARBA00007261"/>
    </source>
</evidence>
<dbReference type="PANTHER" id="PTHR11851">
    <property type="entry name" value="METALLOPROTEASE"/>
    <property type="match status" value="1"/>
</dbReference>
<feature type="domain" description="Peptidase M16 C-terminal" evidence="4">
    <location>
        <begin position="212"/>
        <end position="345"/>
    </location>
</feature>
<feature type="domain" description="Peptidase M16 N-terminal" evidence="3">
    <location>
        <begin position="57"/>
        <end position="200"/>
    </location>
</feature>
<dbReference type="Pfam" id="PF05193">
    <property type="entry name" value="Peptidase_M16_C"/>
    <property type="match status" value="1"/>
</dbReference>
<comment type="caution">
    <text evidence="5">The sequence shown here is derived from an EMBL/GenBank/DDBJ whole genome shotgun (WGS) entry which is preliminary data.</text>
</comment>
<dbReference type="InterPro" id="IPR011249">
    <property type="entry name" value="Metalloenz_LuxS/M16"/>
</dbReference>
<dbReference type="PROSITE" id="PS51257">
    <property type="entry name" value="PROKAR_LIPOPROTEIN"/>
    <property type="match status" value="1"/>
</dbReference>
<proteinExistence type="inferred from homology"/>
<keyword evidence="2" id="KW-0732">Signal</keyword>
<dbReference type="InterPro" id="IPR011765">
    <property type="entry name" value="Pept_M16_N"/>
</dbReference>
<dbReference type="Gene3D" id="3.30.830.10">
    <property type="entry name" value="Metalloenzyme, LuxS/M16 peptidase-like"/>
    <property type="match status" value="2"/>
</dbReference>
<sequence length="548" mass="61531">MSMKKIAAYILPVALLAASCAKQPQASQPTNTQATATTTTATAAPFDANQAFGPGKVVELKQPESNKVIIKLMFKNGSMVDPADKKGLTYATAQMISESGTQDMTISQIKDKIFPWAAYYGANVDKEVTTFTFAVHKDFLDQFYPIVRGLMLNPAFAEEDFKRVKSNQQNFVDQVIRASSDEEYSKKALEDLLFRGTNYQHVVEGTSATVPSITLEDVKSHWRNYFTENNVLIGIAGNYSAEFLNKLKADVAQLSDAKPNIPKPGEPNKPNGIQVEIIKKSDALGSAIFTGTPMPVTRSADDFAALMVANSYLGEHRKSYGKLYDKIRTTRSMNYGDYSYIEWYDQGGSYQLPNPGVPRASNYFALWIRPVQIAEGLKKQYAELQGIDVGHAHFALRLAVREVDNLIKNGMTQEEFELTRKFLRSYMKLYIQTTEKQLGFLMDSRFYGRQDYIEEMDRLLANLTVEDVNNAVKKYWQTENMFITIVTDDSEAEPLKQALLNNTPSPMSYSNLVKEGLPQEVLAEDDVVANYKLNVKDVKIVESKDTFK</sequence>
<evidence type="ECO:0000313" key="6">
    <source>
        <dbReference type="Proteomes" id="UP001597094"/>
    </source>
</evidence>
<protein>
    <submittedName>
        <fullName evidence="5">M16 family metallopeptidase</fullName>
    </submittedName>
</protein>
<dbReference type="EMBL" id="JBHTLD010000116">
    <property type="protein sequence ID" value="MFD1187114.1"/>
    <property type="molecule type" value="Genomic_DNA"/>
</dbReference>
<evidence type="ECO:0000259" key="4">
    <source>
        <dbReference type="Pfam" id="PF05193"/>
    </source>
</evidence>
<feature type="signal peptide" evidence="2">
    <location>
        <begin position="1"/>
        <end position="26"/>
    </location>
</feature>
<gene>
    <name evidence="5" type="ORF">ACFQ2O_12940</name>
</gene>
<name>A0ABW3SQE4_9BACT</name>
<feature type="chain" id="PRO_5047147845" evidence="2">
    <location>
        <begin position="27"/>
        <end position="548"/>
    </location>
</feature>
<dbReference type="InterPro" id="IPR050361">
    <property type="entry name" value="MPP/UQCRC_Complex"/>
</dbReference>
<dbReference type="Pfam" id="PF00675">
    <property type="entry name" value="Peptidase_M16"/>
    <property type="match status" value="1"/>
</dbReference>
<organism evidence="5 6">
    <name type="scientific">Pontibacter rugosus</name>
    <dbReference type="NCBI Taxonomy" id="1745966"/>
    <lineage>
        <taxon>Bacteria</taxon>
        <taxon>Pseudomonadati</taxon>
        <taxon>Bacteroidota</taxon>
        <taxon>Cytophagia</taxon>
        <taxon>Cytophagales</taxon>
        <taxon>Hymenobacteraceae</taxon>
        <taxon>Pontibacter</taxon>
    </lineage>
</organism>
<dbReference type="Proteomes" id="UP001597094">
    <property type="component" value="Unassembled WGS sequence"/>
</dbReference>
<comment type="similarity">
    <text evidence="1">Belongs to the peptidase M16 family.</text>
</comment>
<dbReference type="PANTHER" id="PTHR11851:SF49">
    <property type="entry name" value="MITOCHONDRIAL-PROCESSING PEPTIDASE SUBUNIT ALPHA"/>
    <property type="match status" value="1"/>
</dbReference>
<evidence type="ECO:0000313" key="5">
    <source>
        <dbReference type="EMBL" id="MFD1187114.1"/>
    </source>
</evidence>
<reference evidence="6" key="1">
    <citation type="journal article" date="2019" name="Int. J. Syst. Evol. Microbiol.">
        <title>The Global Catalogue of Microorganisms (GCM) 10K type strain sequencing project: providing services to taxonomists for standard genome sequencing and annotation.</title>
        <authorList>
            <consortium name="The Broad Institute Genomics Platform"/>
            <consortium name="The Broad Institute Genome Sequencing Center for Infectious Disease"/>
            <person name="Wu L."/>
            <person name="Ma J."/>
        </authorList>
    </citation>
    <scope>NUCLEOTIDE SEQUENCE [LARGE SCALE GENOMIC DNA]</scope>
    <source>
        <strain evidence="6">JCM 31319</strain>
    </source>
</reference>
<keyword evidence="6" id="KW-1185">Reference proteome</keyword>
<evidence type="ECO:0000259" key="3">
    <source>
        <dbReference type="Pfam" id="PF00675"/>
    </source>
</evidence>
<evidence type="ECO:0000256" key="2">
    <source>
        <dbReference type="SAM" id="SignalP"/>
    </source>
</evidence>
<dbReference type="InterPro" id="IPR007863">
    <property type="entry name" value="Peptidase_M16_C"/>
</dbReference>
<dbReference type="SUPFAM" id="SSF63411">
    <property type="entry name" value="LuxS/MPP-like metallohydrolase"/>
    <property type="match status" value="2"/>
</dbReference>